<reference evidence="1" key="1">
    <citation type="submission" date="2020-09" db="EMBL/GenBank/DDBJ databases">
        <title>Pelagicoccus enzymogenes sp. nov. with an EPS production, isolated from marine sediment.</title>
        <authorList>
            <person name="Feng X."/>
        </authorList>
    </citation>
    <scope>NUCLEOTIDE SEQUENCE</scope>
    <source>
        <strain evidence="1">NFK12</strain>
    </source>
</reference>
<protein>
    <submittedName>
        <fullName evidence="1">Uncharacterized protein</fullName>
    </submittedName>
</protein>
<dbReference type="AlphaFoldDB" id="A0A927IE27"/>
<sequence length="583" mass="62597">MRIDFLTSLRGLTVIAAVIFQSALFAASNNEHWYRLPSSAELPLSAGNLSPEASGYSLSGLSAFKTSESNLVETQSYGRVDPSGSLQWAFSTEDATFQLHSDPSSQDHAFAYRIGEAYLDVLRINGNNRSKTFSFRYPLAPSNIGSDLSFLANSRIGFLQNVGTSQRLAVFDANGSPVFENSYSSAGFMPTSPTEDVTQSTRIHRISGSPEIYLTVLKSIRNQSKSTFNNTFFVLRINANGQLQWSRSFAIETVSRTSDQAGVVDGKLLIALPDTTVGIPGQPFSSVPSTHLALVDSNGALNFARTLENFTYNGTSALTDENAYYIAGSTPNPNTLFATNPALLSISSTSGTIEFQTSFASDKTATLQLAGIAGANIFASIPQDSQNLLLSLNKRLQVIASKRSSNTNLRVDSQSTPYFSSYLPSKAAIGFLETDSELTVSLDSSIKLVEEQQTVVAPQVSAPTLDLNLLGLSVSTSPASNDKSSIDIDYEFVSIERYKASSQKIADPIPASLSVKSSGIATLSFDSEYGWDYQLQKSHPTTGEFSTIDSLSGTGQTTSFSLTVSHGSAALFRIVKVTAATQE</sequence>
<evidence type="ECO:0000313" key="1">
    <source>
        <dbReference type="EMBL" id="MBD5778587.1"/>
    </source>
</evidence>
<evidence type="ECO:0000313" key="2">
    <source>
        <dbReference type="Proteomes" id="UP000622317"/>
    </source>
</evidence>
<organism evidence="1 2">
    <name type="scientific">Pelagicoccus enzymogenes</name>
    <dbReference type="NCBI Taxonomy" id="2773457"/>
    <lineage>
        <taxon>Bacteria</taxon>
        <taxon>Pseudomonadati</taxon>
        <taxon>Verrucomicrobiota</taxon>
        <taxon>Opitutia</taxon>
        <taxon>Puniceicoccales</taxon>
        <taxon>Pelagicoccaceae</taxon>
        <taxon>Pelagicoccus</taxon>
    </lineage>
</organism>
<proteinExistence type="predicted"/>
<dbReference type="EMBL" id="JACYFG010000006">
    <property type="protein sequence ID" value="MBD5778587.1"/>
    <property type="molecule type" value="Genomic_DNA"/>
</dbReference>
<comment type="caution">
    <text evidence="1">The sequence shown here is derived from an EMBL/GenBank/DDBJ whole genome shotgun (WGS) entry which is preliminary data.</text>
</comment>
<accession>A0A927IE27</accession>
<dbReference type="Proteomes" id="UP000622317">
    <property type="component" value="Unassembled WGS sequence"/>
</dbReference>
<dbReference type="RefSeq" id="WP_191615722.1">
    <property type="nucleotide sequence ID" value="NZ_JACYFG010000006.1"/>
</dbReference>
<keyword evidence="2" id="KW-1185">Reference proteome</keyword>
<gene>
    <name evidence="1" type="ORF">IEN85_03730</name>
</gene>
<name>A0A927IE27_9BACT</name>